<keyword evidence="2" id="KW-1185">Reference proteome</keyword>
<proteinExistence type="predicted"/>
<reference evidence="1" key="1">
    <citation type="submission" date="2020-04" db="EMBL/GenBank/DDBJ databases">
        <authorList>
            <person name="Broberg M."/>
        </authorList>
    </citation>
    <scope>NUCLEOTIDE SEQUENCE</scope>
</reference>
<protein>
    <submittedName>
        <fullName evidence="1">Uncharacterized protein</fullName>
    </submittedName>
</protein>
<dbReference type="Proteomes" id="UP000836387">
    <property type="component" value="Unassembled WGS sequence"/>
</dbReference>
<gene>
    <name evidence="1" type="ORF">CRV2_00001193</name>
</gene>
<organism evidence="1 2">
    <name type="scientific">Clonostachys rosea f. rosea IK726</name>
    <dbReference type="NCBI Taxonomy" id="1349383"/>
    <lineage>
        <taxon>Eukaryota</taxon>
        <taxon>Fungi</taxon>
        <taxon>Dikarya</taxon>
        <taxon>Ascomycota</taxon>
        <taxon>Pezizomycotina</taxon>
        <taxon>Sordariomycetes</taxon>
        <taxon>Hypocreomycetidae</taxon>
        <taxon>Hypocreales</taxon>
        <taxon>Bionectriaceae</taxon>
        <taxon>Clonostachys</taxon>
    </lineage>
</organism>
<evidence type="ECO:0000313" key="2">
    <source>
        <dbReference type="Proteomes" id="UP000836387"/>
    </source>
</evidence>
<dbReference type="EMBL" id="CADEHS020000007">
    <property type="protein sequence ID" value="CAG9944029.1"/>
    <property type="molecule type" value="Genomic_DNA"/>
</dbReference>
<accession>A0ACA9TTJ5</accession>
<sequence length="1068" mass="120160">MVERFERSSFSAQDQRRLHAPRDPTQHNVDDTDTIEQLQIQPRVYRFAWICALYFEMTAARAMLDEVHEPLASQPPEDTNNYLLGSICQHNVVIACLPNGQYGTNGAANVVANLQRTFPSIMFGLMVGIGGGIPDNEDIRLGDIVVGTKIVQHDLGKTLGEGKVHRTGQPVLPSRALNTTVSNLRSKHELEPSRISVILEERMGKYSDYCRPKAPDRLFQREYQHVPGVFGSPLNTDANILERESMVEILKYPQMDSRQDTIEAAEGHTCRWFLANSHYQAWLDPEQLKISHGFLWITGKPGAGKSVMMKFLSAEMREQGQQTHGVIISFFFSAQGSTLQKSVTGMYRSLLHQLFGAYWDLPDILDRPEFRSRTVDTHLALNNLKALFKAAVLKLDRRRLTCFIDALDECDEQQALEMIRFFEDLTNTSTKNDIPLRICFSSRPYPHMMIPTSILLTLEDQPDHAADMKSYISNNLRIEDPKLAEELKLRIMQKASGVFMWVVVVIPILNNDDRWGRPTIKRQLEELPDSLSNLYKDILTRDKTNPDDLLFSVLWVLYAKWPLTPEEYYHALWCGLKLRGRADAEIPDVSDTFVREKINRYIVTSSKGLVEVTKFRVPTVQFIHETVRDFLLKENGLEYILSHAGPKRNSICHDMLKQCCGVFLSLCLTLDINEGLRGSHPFRRYCSLNILHHANAAAEHIPQRSFLADLDLPILVQGLRLFQKPPRYTEAVSLTYILAREGLSKLIPTWLEICPNIHIYGEEYRHPLFAAVNESRHTTAALLGVAPGSPEYQLVKRMNASDIDDTPLSLACRLGDFGMVRLLLNSGDDPNHTNKQGSSLLWEALKGGHDSISALLIEGGADANRKFHLTNMYLGLASSKGYHATAKCLLERGAVVDSIAWSWQTPLLEASRNGHEDIVSLLVEAGADLTRTDQKGRTALATASRRASPDLVRLLIEHGSDVNAKDKQDSTPLALALRAGRWQAAKILIENGADFNLSDLDGYPLLLRSSRGGHGDVVELLIQHGEDASMLPEPPVQDTTRNPLEDYGPSPELPIGPETFDNIFMRFL</sequence>
<comment type="caution">
    <text evidence="1">The sequence shown here is derived from an EMBL/GenBank/DDBJ whole genome shotgun (WGS) entry which is preliminary data.</text>
</comment>
<reference evidence="1" key="2">
    <citation type="submission" date="2021-10" db="EMBL/GenBank/DDBJ databases">
        <authorList>
            <person name="Piombo E."/>
        </authorList>
    </citation>
    <scope>NUCLEOTIDE SEQUENCE</scope>
</reference>
<evidence type="ECO:0000313" key="1">
    <source>
        <dbReference type="EMBL" id="CAG9944029.1"/>
    </source>
</evidence>
<name>A0ACA9TTJ5_BIOOC</name>